<feature type="domain" description="Ig-like" evidence="3">
    <location>
        <begin position="1040"/>
        <end position="1129"/>
    </location>
</feature>
<dbReference type="InterPro" id="IPR013098">
    <property type="entry name" value="Ig_I-set"/>
</dbReference>
<dbReference type="Gene3D" id="2.60.40.10">
    <property type="entry name" value="Immunoglobulins"/>
    <property type="match status" value="8"/>
</dbReference>
<dbReference type="PANTHER" id="PTHR13817:SF166">
    <property type="entry name" value="NEURONAL IGCAM-RELATED"/>
    <property type="match status" value="1"/>
</dbReference>
<dbReference type="GO" id="GO:0045214">
    <property type="term" value="P:sarcomere organization"/>
    <property type="evidence" value="ECO:0007669"/>
    <property type="project" value="TreeGrafter"/>
</dbReference>
<dbReference type="PROSITE" id="PS50853">
    <property type="entry name" value="FN3"/>
    <property type="match status" value="1"/>
</dbReference>
<dbReference type="WBParaSite" id="MhA1_Contig667.frz3.fgene1">
    <property type="protein sequence ID" value="MhA1_Contig667.frz3.fgene1"/>
    <property type="gene ID" value="MhA1_Contig667.frz3.fgene1"/>
</dbReference>
<feature type="region of interest" description="Disordered" evidence="2">
    <location>
        <begin position="387"/>
        <end position="417"/>
    </location>
</feature>
<dbReference type="SUPFAM" id="SSF48726">
    <property type="entry name" value="Immunoglobulin"/>
    <property type="match status" value="7"/>
</dbReference>
<dbReference type="PROSITE" id="PS50835">
    <property type="entry name" value="IG_LIKE"/>
    <property type="match status" value="4"/>
</dbReference>
<proteinExistence type="predicted"/>
<dbReference type="Gene3D" id="2.160.10.20">
    <property type="entry name" value="Insect antifreeze protein"/>
    <property type="match status" value="1"/>
</dbReference>
<dbReference type="InterPro" id="IPR003599">
    <property type="entry name" value="Ig_sub"/>
</dbReference>
<feature type="compositionally biased region" description="Basic and acidic residues" evidence="2">
    <location>
        <begin position="1503"/>
        <end position="1555"/>
    </location>
</feature>
<feature type="domain" description="Fibronectin type-III" evidence="4">
    <location>
        <begin position="136"/>
        <end position="241"/>
    </location>
</feature>
<sequence>MPYKCQLPYKCHILWLARPIFGDGNPGIKCIVESCYNLRRYHHEERIVKIGGDEFTVTLNLLGWPTPKLSILLNDQPIIDAKQVVVNAGVGCGEVHTINIRSLNRSHSGRIWLRASNEFGEDSAYVDLKVLDVPSAPINIRVRNITSTSVDIFWNIAESKSSNKGEEYIESFIVERKTGERQRWRQLQRKTAERLKTDTGEYVYTIQGLFPGESYAFRVLAFNEIGESEPSKSIDVDLPKENSDDGEEEKMIEGIRRRLSSTELLQRKISETIPPLERPCRPTVTTDNLQTKAILSWEQIDRAMFYGIERRRLSASNENDFWLEVANIERTTFIDRSIYETGRYVYRIVAKLPGVVNSEAGSQSEELFITVQHDFDEGNKPRLERKRMEHPEDSDASTSSSIQSLLDSGIQDDDGFHSPIKSFRKKVSISKEGGVIGRRVSFAEDKKFKDEKQDVKLKSKAEIEEELRPSSSSSYEFRGELDKLEGEMKDDERGEEKNFRYEEKGEKIREKIEESKSEVNPEKSKILKKENKTENELGLKLDEKEIEKNIEDIEIKPNLKNIKKEQTKIETKGEVDNKIEIKKEPSYSAGFDVLLNDIEAVEGQLRVEMLAKLEKSTRDSLIRAKWFKDGKLLNSRTLKHKALLDNKGEAKLFINKIEKADEGLYKLELELTNREQSKPSTQAYLTVRGKGELPKADIEIKTNNGRKPLGKVTPQETQKTSPKFVKKPKPSEESIKGSRICLSGSFSGFPLPKFKWLRNGKEFLADEFILLNINYNEDLDLNEFMLEILKFTPSEHEGTYTALIQNELGSDSVSILVSELSLEDKMKDFGLSKEKLPENENSCINNSCNKAAISNSSIKIGVIKNKNRLVNSKLVKNSKVELDIINNKNNKNDCKNISGNINNKIIINDKNIINNNKKINDNKITDNKNNNTNITNNKNYNNDIKNINTNIEDSTSDSQTKLMRITNEKISTSSTLSSITLDEDGLLLQQNSLSTEATTTNGTMIDDDIFDNFNKEQREKKTLHLINTAIEQRNLKICKPRFFARPKPQKQIEEGKSLRLKAAISANPTPQVFWYKNEWASFSFFFFYSSNLSDFFLLEVHSLSIFDSGLYKCTAKNTEGISFCSANVKVIEIKSINEKIESPISQRMKRQKSRSEQMAPEIVEGLPFEVKAISGDQFIAECRVIGNPIPSICWLHNNKRITPNSDHIILSFDGELSKLFFSKISSHDSGCYIFFAANPSGTVRSEMNLLVNKTIIKIAPKFFESKMRIRHQIDGKDNGIRQRKIILLAEIIEGTEPITFKWFTPNRVEITNEYLNAYRFDRVGKDSRLTIFDAFPTDSGDYKCLAENKFGTSKCIFELKITENHYNIKLKPPIVSPKQSIIYSKKGQRFVDLIFSVFGDETVICWYRIIKNYEKHIIPNTKKYEANNKENGQYVSLRIYDIQINDASLYKIVAINRCGESSGLIKLVVNNENKTESALWLPEKSAVEKSAVEESAVEKSAVEESAVEKSAVEKSAVKESAVEESAVEKSAVEKSAVEKSAVEKSAVEESAVEKSGKKRSGRKRSGKKRSGKKRSERKRSGRKRSG</sequence>
<reference evidence="6" key="1">
    <citation type="submission" date="2016-11" db="UniProtKB">
        <authorList>
            <consortium name="WormBaseParasite"/>
        </authorList>
    </citation>
    <scope>IDENTIFICATION</scope>
</reference>
<feature type="domain" description="Ig-like" evidence="3">
    <location>
        <begin position="722"/>
        <end position="818"/>
    </location>
</feature>
<dbReference type="InterPro" id="IPR007110">
    <property type="entry name" value="Ig-like_dom"/>
</dbReference>
<dbReference type="SMART" id="SM00408">
    <property type="entry name" value="IGc2"/>
    <property type="match status" value="3"/>
</dbReference>
<dbReference type="SMART" id="SM00060">
    <property type="entry name" value="FN3"/>
    <property type="match status" value="1"/>
</dbReference>
<feature type="region of interest" description="Disordered" evidence="2">
    <location>
        <begin position="703"/>
        <end position="731"/>
    </location>
</feature>
<dbReference type="InterPro" id="IPR003598">
    <property type="entry name" value="Ig_sub2"/>
</dbReference>
<accession>A0A1I8BVL1</accession>
<dbReference type="SUPFAM" id="SSF49265">
    <property type="entry name" value="Fibronectin type III"/>
    <property type="match status" value="1"/>
</dbReference>
<feature type="region of interest" description="Disordered" evidence="2">
    <location>
        <begin position="484"/>
        <end position="526"/>
    </location>
</feature>
<evidence type="ECO:0000259" key="4">
    <source>
        <dbReference type="PROSITE" id="PS50853"/>
    </source>
</evidence>
<evidence type="ECO:0000313" key="5">
    <source>
        <dbReference type="Proteomes" id="UP000095281"/>
    </source>
</evidence>
<name>A0A1I8BVL1_MELHA</name>
<evidence type="ECO:0000313" key="6">
    <source>
        <dbReference type="WBParaSite" id="MhA1_Contig667.frz3.fgene1"/>
    </source>
</evidence>
<keyword evidence="5" id="KW-1185">Reference proteome</keyword>
<feature type="domain" description="Ig-like" evidence="3">
    <location>
        <begin position="1260"/>
        <end position="1362"/>
    </location>
</feature>
<dbReference type="InterPro" id="IPR003961">
    <property type="entry name" value="FN3_dom"/>
</dbReference>
<dbReference type="CDD" id="cd00063">
    <property type="entry name" value="FN3"/>
    <property type="match status" value="1"/>
</dbReference>
<feature type="region of interest" description="Disordered" evidence="2">
    <location>
        <begin position="1503"/>
        <end position="1586"/>
    </location>
</feature>
<evidence type="ECO:0000256" key="1">
    <source>
        <dbReference type="ARBA" id="ARBA00022737"/>
    </source>
</evidence>
<organism evidence="5 6">
    <name type="scientific">Meloidogyne hapla</name>
    <name type="common">Root-knot nematode worm</name>
    <dbReference type="NCBI Taxonomy" id="6305"/>
    <lineage>
        <taxon>Eukaryota</taxon>
        <taxon>Metazoa</taxon>
        <taxon>Ecdysozoa</taxon>
        <taxon>Nematoda</taxon>
        <taxon>Chromadorea</taxon>
        <taxon>Rhabditida</taxon>
        <taxon>Tylenchina</taxon>
        <taxon>Tylenchomorpha</taxon>
        <taxon>Tylenchoidea</taxon>
        <taxon>Meloidogynidae</taxon>
        <taxon>Meloidogyninae</taxon>
        <taxon>Meloidogyne</taxon>
    </lineage>
</organism>
<feature type="region of interest" description="Disordered" evidence="2">
    <location>
        <begin position="230"/>
        <end position="250"/>
    </location>
</feature>
<evidence type="ECO:0000256" key="2">
    <source>
        <dbReference type="SAM" id="MobiDB-lite"/>
    </source>
</evidence>
<dbReference type="GO" id="GO:0031430">
    <property type="term" value="C:M band"/>
    <property type="evidence" value="ECO:0007669"/>
    <property type="project" value="TreeGrafter"/>
</dbReference>
<dbReference type="CDD" id="cd00096">
    <property type="entry name" value="Ig"/>
    <property type="match status" value="1"/>
</dbReference>
<dbReference type="SMART" id="SM00409">
    <property type="entry name" value="IG"/>
    <property type="match status" value="7"/>
</dbReference>
<dbReference type="InterPro" id="IPR036116">
    <property type="entry name" value="FN3_sf"/>
</dbReference>
<dbReference type="InterPro" id="IPR050964">
    <property type="entry name" value="Striated_Muscle_Regulatory"/>
</dbReference>
<dbReference type="Pfam" id="PF07679">
    <property type="entry name" value="I-set"/>
    <property type="match status" value="4"/>
</dbReference>
<dbReference type="InterPro" id="IPR036179">
    <property type="entry name" value="Ig-like_dom_sf"/>
</dbReference>
<feature type="domain" description="Ig-like" evidence="3">
    <location>
        <begin position="1160"/>
        <end position="1250"/>
    </location>
</feature>
<dbReference type="Pfam" id="PF00041">
    <property type="entry name" value="fn3"/>
    <property type="match status" value="1"/>
</dbReference>
<dbReference type="InterPro" id="IPR013783">
    <property type="entry name" value="Ig-like_fold"/>
</dbReference>
<keyword evidence="1" id="KW-0677">Repeat</keyword>
<evidence type="ECO:0000259" key="3">
    <source>
        <dbReference type="PROSITE" id="PS50835"/>
    </source>
</evidence>
<feature type="compositionally biased region" description="Basic residues" evidence="2">
    <location>
        <begin position="1556"/>
        <end position="1586"/>
    </location>
</feature>
<dbReference type="Proteomes" id="UP000095281">
    <property type="component" value="Unplaced"/>
</dbReference>
<dbReference type="PANTHER" id="PTHR13817">
    <property type="entry name" value="TITIN"/>
    <property type="match status" value="1"/>
</dbReference>
<feature type="compositionally biased region" description="Low complexity" evidence="2">
    <location>
        <begin position="396"/>
        <end position="408"/>
    </location>
</feature>
<protein>
    <submittedName>
        <fullName evidence="6">Ig-like domain-containing protein</fullName>
    </submittedName>
</protein>